<evidence type="ECO:0000256" key="3">
    <source>
        <dbReference type="SAM" id="MobiDB-lite"/>
    </source>
</evidence>
<evidence type="ECO:0000256" key="2">
    <source>
        <dbReference type="PROSITE-ProRule" id="PRU00335"/>
    </source>
</evidence>
<dbReference type="PANTHER" id="PTHR30055:SF231">
    <property type="entry name" value="TRANSCRIPTIONAL REGULATORY PROTEIN (PROBABLY DEOR-FAMILY)-RELATED"/>
    <property type="match status" value="1"/>
</dbReference>
<sequence>MQRREEPGERGEPGGHRAAGGAGRRSRRHDPRRRERVLDAALDVLVEDGVAGITHRKVAARADVPLGSVTYHFASLTELCAQAFARYVELRTAEYEALFTEVSSREELIDVLVELVRGGPSRDRSAVLGFELHLAALRDPALRALTQEWTRSSRAVLARFTGAGTAARLDALLEGMIMHTLLSTEREPRATTRAAIVQTLGPATGPGTRTPGT</sequence>
<evidence type="ECO:0000256" key="1">
    <source>
        <dbReference type="ARBA" id="ARBA00023125"/>
    </source>
</evidence>
<dbReference type="InterPro" id="IPR036271">
    <property type="entry name" value="Tet_transcr_reg_TetR-rel_C_sf"/>
</dbReference>
<keyword evidence="6" id="KW-1185">Reference proteome</keyword>
<feature type="compositionally biased region" description="Basic and acidic residues" evidence="3">
    <location>
        <begin position="1"/>
        <end position="15"/>
    </location>
</feature>
<feature type="DNA-binding region" description="H-T-H motif" evidence="2">
    <location>
        <begin position="54"/>
        <end position="73"/>
    </location>
</feature>
<name>A0ABV8TBR7_9ACTN</name>
<evidence type="ECO:0000313" key="5">
    <source>
        <dbReference type="EMBL" id="MFC4327992.1"/>
    </source>
</evidence>
<dbReference type="Pfam" id="PF17940">
    <property type="entry name" value="TetR_C_31"/>
    <property type="match status" value="1"/>
</dbReference>
<reference evidence="6" key="1">
    <citation type="journal article" date="2019" name="Int. J. Syst. Evol. Microbiol.">
        <title>The Global Catalogue of Microorganisms (GCM) 10K type strain sequencing project: providing services to taxonomists for standard genome sequencing and annotation.</title>
        <authorList>
            <consortium name="The Broad Institute Genomics Platform"/>
            <consortium name="The Broad Institute Genome Sequencing Center for Infectious Disease"/>
            <person name="Wu L."/>
            <person name="Ma J."/>
        </authorList>
    </citation>
    <scope>NUCLEOTIDE SEQUENCE [LARGE SCALE GENOMIC DNA]</scope>
    <source>
        <strain evidence="6">PCU 347</strain>
    </source>
</reference>
<feature type="domain" description="HTH tetR-type" evidence="4">
    <location>
        <begin position="31"/>
        <end position="91"/>
    </location>
</feature>
<gene>
    <name evidence="5" type="ORF">ACFPC0_09130</name>
</gene>
<dbReference type="PRINTS" id="PR00455">
    <property type="entry name" value="HTHTETR"/>
</dbReference>
<dbReference type="Pfam" id="PF00440">
    <property type="entry name" value="TetR_N"/>
    <property type="match status" value="1"/>
</dbReference>
<accession>A0ABV8TBR7</accession>
<evidence type="ECO:0000259" key="4">
    <source>
        <dbReference type="PROSITE" id="PS50977"/>
    </source>
</evidence>
<dbReference type="InterPro" id="IPR009057">
    <property type="entry name" value="Homeodomain-like_sf"/>
</dbReference>
<comment type="caution">
    <text evidence="5">The sequence shown here is derived from an EMBL/GenBank/DDBJ whole genome shotgun (WGS) entry which is preliminary data.</text>
</comment>
<dbReference type="InterPro" id="IPR050109">
    <property type="entry name" value="HTH-type_TetR-like_transc_reg"/>
</dbReference>
<feature type="region of interest" description="Disordered" evidence="3">
    <location>
        <begin position="1"/>
        <end position="33"/>
    </location>
</feature>
<dbReference type="PROSITE" id="PS50977">
    <property type="entry name" value="HTH_TETR_2"/>
    <property type="match status" value="1"/>
</dbReference>
<dbReference type="SUPFAM" id="SSF46689">
    <property type="entry name" value="Homeodomain-like"/>
    <property type="match status" value="1"/>
</dbReference>
<organism evidence="5 6">
    <name type="scientific">Streptomyces andamanensis</name>
    <dbReference type="NCBI Taxonomy" id="1565035"/>
    <lineage>
        <taxon>Bacteria</taxon>
        <taxon>Bacillati</taxon>
        <taxon>Actinomycetota</taxon>
        <taxon>Actinomycetes</taxon>
        <taxon>Kitasatosporales</taxon>
        <taxon>Streptomycetaceae</taxon>
        <taxon>Streptomyces</taxon>
    </lineage>
</organism>
<keyword evidence="1 2" id="KW-0238">DNA-binding</keyword>
<protein>
    <submittedName>
        <fullName evidence="5">TetR/AcrR family transcriptional regulator</fullName>
    </submittedName>
</protein>
<evidence type="ECO:0000313" key="6">
    <source>
        <dbReference type="Proteomes" id="UP001595824"/>
    </source>
</evidence>
<dbReference type="InterPro" id="IPR001647">
    <property type="entry name" value="HTH_TetR"/>
</dbReference>
<dbReference type="Gene3D" id="1.10.357.10">
    <property type="entry name" value="Tetracycline Repressor, domain 2"/>
    <property type="match status" value="1"/>
</dbReference>
<dbReference type="RefSeq" id="WP_381737997.1">
    <property type="nucleotide sequence ID" value="NZ_JBHSDP010000009.1"/>
</dbReference>
<dbReference type="SUPFAM" id="SSF48498">
    <property type="entry name" value="Tetracyclin repressor-like, C-terminal domain"/>
    <property type="match status" value="1"/>
</dbReference>
<dbReference type="Proteomes" id="UP001595824">
    <property type="component" value="Unassembled WGS sequence"/>
</dbReference>
<dbReference type="PANTHER" id="PTHR30055">
    <property type="entry name" value="HTH-TYPE TRANSCRIPTIONAL REGULATOR RUTR"/>
    <property type="match status" value="1"/>
</dbReference>
<proteinExistence type="predicted"/>
<dbReference type="InterPro" id="IPR041583">
    <property type="entry name" value="TetR_C_31"/>
</dbReference>
<dbReference type="EMBL" id="JBHSDP010000009">
    <property type="protein sequence ID" value="MFC4327992.1"/>
    <property type="molecule type" value="Genomic_DNA"/>
</dbReference>